<evidence type="ECO:0000259" key="4">
    <source>
        <dbReference type="Pfam" id="PF09126"/>
    </source>
</evidence>
<dbReference type="EMBL" id="FNHG01000007">
    <property type="protein sequence ID" value="SDM24328.1"/>
    <property type="molecule type" value="Genomic_DNA"/>
</dbReference>
<keyword evidence="6" id="KW-1185">Reference proteome</keyword>
<dbReference type="InterPro" id="IPR036388">
    <property type="entry name" value="WH-like_DNA-bd_sf"/>
</dbReference>
<accession>A0A1G9RM52</accession>
<dbReference type="InterPro" id="IPR015210">
    <property type="entry name" value="NaeI"/>
</dbReference>
<evidence type="ECO:0000313" key="6">
    <source>
        <dbReference type="Proteomes" id="UP000199759"/>
    </source>
</evidence>
<keyword evidence="3" id="KW-0378">Hydrolase</keyword>
<name>A0A1G9RM52_9PROT</name>
<dbReference type="RefSeq" id="WP_091769270.1">
    <property type="nucleotide sequence ID" value="NZ_FNHG01000007.1"/>
</dbReference>
<dbReference type="OrthoDB" id="9179812at2"/>
<dbReference type="GO" id="GO:0009307">
    <property type="term" value="P:DNA restriction-modification system"/>
    <property type="evidence" value="ECO:0007669"/>
    <property type="project" value="InterPro"/>
</dbReference>
<protein>
    <submittedName>
        <fullName evidence="5">Restriction endonuclease NaeI</fullName>
    </submittedName>
</protein>
<evidence type="ECO:0000256" key="2">
    <source>
        <dbReference type="ARBA" id="ARBA00022759"/>
    </source>
</evidence>
<dbReference type="CDD" id="cd22338">
    <property type="entry name" value="NaeI-like"/>
    <property type="match status" value="1"/>
</dbReference>
<reference evidence="5 6" key="1">
    <citation type="submission" date="2016-10" db="EMBL/GenBank/DDBJ databases">
        <authorList>
            <person name="de Groot N.N."/>
        </authorList>
    </citation>
    <scope>NUCLEOTIDE SEQUENCE [LARGE SCALE GENOMIC DNA]</scope>
    <source>
        <strain evidence="5 6">DSM 16077</strain>
    </source>
</reference>
<dbReference type="Proteomes" id="UP000199759">
    <property type="component" value="Unassembled WGS sequence"/>
</dbReference>
<dbReference type="SUPFAM" id="SSF52980">
    <property type="entry name" value="Restriction endonuclease-like"/>
    <property type="match status" value="1"/>
</dbReference>
<dbReference type="Pfam" id="PF09126">
    <property type="entry name" value="NaeI"/>
    <property type="match status" value="1"/>
</dbReference>
<dbReference type="AlphaFoldDB" id="A0A1G9RM52"/>
<dbReference type="Gene3D" id="1.10.10.10">
    <property type="entry name" value="Winged helix-like DNA-binding domain superfamily/Winged helix DNA-binding domain"/>
    <property type="match status" value="1"/>
</dbReference>
<dbReference type="GO" id="GO:0009036">
    <property type="term" value="F:type II site-specific deoxyribonuclease activity"/>
    <property type="evidence" value="ECO:0007669"/>
    <property type="project" value="InterPro"/>
</dbReference>
<dbReference type="Gene3D" id="3.40.600.10">
    <property type="entry name" value="DNA mismatch repair MutH/Restriction endonuclease, type II"/>
    <property type="match status" value="1"/>
</dbReference>
<sequence>MPDTPIFEIRRRIVAAAGGEQALLSELPFLFRQAIDELIDAPRTRRLRFAELDPNEKAVLGIKVEAALRQLLNFPRGKLDFRIGAHDVDVKFTSRENWMIPPEAVGHACILCQADVAKSLFSFGLAMAVDGSLNPGKNRDGKRSFSKASKDNIHWLAYQEPFPVNIWETVNANDAEQIFLHESGTERVLALFELFLGKPLHRSVIQTVGHQLDPMKRIRRNGGARDQLHPRGIVVLSGTQDGPLLRHLGIKLGREYVMAFRPRDQRDREIILKKERHASGFVSN</sequence>
<gene>
    <name evidence="5" type="ORF">SAMN04488568_10778</name>
</gene>
<dbReference type="GO" id="GO:0003677">
    <property type="term" value="F:DNA binding"/>
    <property type="evidence" value="ECO:0007669"/>
    <property type="project" value="InterPro"/>
</dbReference>
<dbReference type="InterPro" id="IPR011335">
    <property type="entry name" value="Restrct_endonuc-II-like"/>
</dbReference>
<organism evidence="5 6">
    <name type="scientific">Maricaulis salignorans</name>
    <dbReference type="NCBI Taxonomy" id="144026"/>
    <lineage>
        <taxon>Bacteria</taxon>
        <taxon>Pseudomonadati</taxon>
        <taxon>Pseudomonadota</taxon>
        <taxon>Alphaproteobacteria</taxon>
        <taxon>Maricaulales</taxon>
        <taxon>Maricaulaceae</taxon>
        <taxon>Maricaulis</taxon>
    </lineage>
</organism>
<evidence type="ECO:0000313" key="5">
    <source>
        <dbReference type="EMBL" id="SDM24328.1"/>
    </source>
</evidence>
<evidence type="ECO:0000256" key="1">
    <source>
        <dbReference type="ARBA" id="ARBA00022722"/>
    </source>
</evidence>
<feature type="domain" description="Type II restriction enzyme NaeI" evidence="4">
    <location>
        <begin position="30"/>
        <end position="240"/>
    </location>
</feature>
<dbReference type="InterPro" id="IPR037057">
    <property type="entry name" value="DNA_rep_MutH/T2_RE_sf"/>
</dbReference>
<keyword evidence="1" id="KW-0540">Nuclease</keyword>
<evidence type="ECO:0000256" key="3">
    <source>
        <dbReference type="ARBA" id="ARBA00022801"/>
    </source>
</evidence>
<proteinExistence type="predicted"/>
<keyword evidence="2 5" id="KW-0255">Endonuclease</keyword>
<dbReference type="STRING" id="144026.SAMN04488568_10778"/>